<keyword evidence="4" id="KW-1185">Reference proteome</keyword>
<evidence type="ECO:0000313" key="3">
    <source>
        <dbReference type="EMBL" id="KAJ6243914.1"/>
    </source>
</evidence>
<dbReference type="PANTHER" id="PTHR14932:SF1">
    <property type="entry name" value="RAB-LIKE PROTEIN 6"/>
    <property type="match status" value="1"/>
</dbReference>
<gene>
    <name evidence="3" type="ORF">M0813_21704</name>
</gene>
<name>A0ABQ8YHC4_9EUKA</name>
<reference evidence="3" key="1">
    <citation type="submission" date="2022-08" db="EMBL/GenBank/DDBJ databases">
        <title>Novel sulfate-reducing endosymbionts in the free-living metamonad Anaeramoeba.</title>
        <authorList>
            <person name="Jerlstrom-Hultqvist J."/>
            <person name="Cepicka I."/>
            <person name="Gallot-Lavallee L."/>
            <person name="Salas-Leiva D."/>
            <person name="Curtis B.A."/>
            <person name="Zahonova K."/>
            <person name="Pipaliya S."/>
            <person name="Dacks J."/>
            <person name="Roger A.J."/>
        </authorList>
    </citation>
    <scope>NUCLEOTIDE SEQUENCE</scope>
    <source>
        <strain evidence="3">Schooner1</strain>
    </source>
</reference>
<feature type="coiled-coil region" evidence="1">
    <location>
        <begin position="253"/>
        <end position="283"/>
    </location>
</feature>
<dbReference type="Proteomes" id="UP001150062">
    <property type="component" value="Unassembled WGS sequence"/>
</dbReference>
<evidence type="ECO:0000256" key="2">
    <source>
        <dbReference type="SAM" id="MobiDB-lite"/>
    </source>
</evidence>
<dbReference type="InterPro" id="IPR040385">
    <property type="entry name" value="RABL6"/>
</dbReference>
<sequence length="327" mass="38753">MGQEESTLHKPTSNPKTSNFRVAILGPHKCGKSTLFYSLIGSRSEKYIQAQKTQSRKGSQNTTQEVIREHEFIRFLDQKNNLHITCELECLDPEVINELSYSESLHSNKTKDPLQPILKHATEDSTNFFRNYNGVIIVVNRSSKISLEFLRRYTALVPPFVELLIVINFLDEKQIILSRNRIKTFVSYLPKQLQQKTSTAFCSFKKKIGLEAIYDWFVLPLFNSQIRQLIRINKENEKEKEYARLDFDSLTNQENYEQYLENYEKKRQFLQEKRKLLKQQEKEKHKRKVKNQLQYGNNYTLSNKESYSKGKRNEIRFKTSFKNNQKK</sequence>
<feature type="region of interest" description="Disordered" evidence="2">
    <location>
        <begin position="300"/>
        <end position="327"/>
    </location>
</feature>
<evidence type="ECO:0000256" key="1">
    <source>
        <dbReference type="SAM" id="Coils"/>
    </source>
</evidence>
<organism evidence="3 4">
    <name type="scientific">Anaeramoeba flamelloides</name>
    <dbReference type="NCBI Taxonomy" id="1746091"/>
    <lineage>
        <taxon>Eukaryota</taxon>
        <taxon>Metamonada</taxon>
        <taxon>Anaeramoebidae</taxon>
        <taxon>Anaeramoeba</taxon>
    </lineage>
</organism>
<dbReference type="Gene3D" id="3.40.50.300">
    <property type="entry name" value="P-loop containing nucleotide triphosphate hydrolases"/>
    <property type="match status" value="1"/>
</dbReference>
<dbReference type="EMBL" id="JAOAOG010000167">
    <property type="protein sequence ID" value="KAJ6243914.1"/>
    <property type="molecule type" value="Genomic_DNA"/>
</dbReference>
<accession>A0ABQ8YHC4</accession>
<dbReference type="SUPFAM" id="SSF52540">
    <property type="entry name" value="P-loop containing nucleoside triphosphate hydrolases"/>
    <property type="match status" value="1"/>
</dbReference>
<dbReference type="InterPro" id="IPR027417">
    <property type="entry name" value="P-loop_NTPase"/>
</dbReference>
<evidence type="ECO:0000313" key="4">
    <source>
        <dbReference type="Proteomes" id="UP001150062"/>
    </source>
</evidence>
<proteinExistence type="predicted"/>
<keyword evidence="1" id="KW-0175">Coiled coil</keyword>
<comment type="caution">
    <text evidence="3">The sequence shown here is derived from an EMBL/GenBank/DDBJ whole genome shotgun (WGS) entry which is preliminary data.</text>
</comment>
<dbReference type="PANTHER" id="PTHR14932">
    <property type="entry name" value="RAS GTPASE-RELATED"/>
    <property type="match status" value="1"/>
</dbReference>
<protein>
    <submittedName>
        <fullName evidence="3">Ras gtpase-related</fullName>
    </submittedName>
</protein>
<feature type="compositionally biased region" description="Basic and acidic residues" evidence="2">
    <location>
        <begin position="306"/>
        <end position="317"/>
    </location>
</feature>